<organism evidence="1 2">
    <name type="scientific">Pseudomonas hunanensis</name>
    <dbReference type="NCBI Taxonomy" id="1247546"/>
    <lineage>
        <taxon>Bacteria</taxon>
        <taxon>Pseudomonadati</taxon>
        <taxon>Pseudomonadota</taxon>
        <taxon>Gammaproteobacteria</taxon>
        <taxon>Pseudomonadales</taxon>
        <taxon>Pseudomonadaceae</taxon>
        <taxon>Pseudomonas</taxon>
    </lineage>
</organism>
<proteinExistence type="predicted"/>
<dbReference type="Proteomes" id="UP001259587">
    <property type="component" value="Unassembled WGS sequence"/>
</dbReference>
<dbReference type="EMBL" id="JAVDTH010000009">
    <property type="protein sequence ID" value="MDR6712544.1"/>
    <property type="molecule type" value="Genomic_DNA"/>
</dbReference>
<protein>
    <submittedName>
        <fullName evidence="1">Sigma-B regulation protein RsbU (Phosphoserine phosphatase)</fullName>
        <ecNumber evidence="1">3.1.3.3</ecNumber>
    </submittedName>
</protein>
<accession>A0ACC6K244</accession>
<sequence>MLRKRALRQWTVFSCLGKVNMATDQPLLPDSEALFEGAPCGLVVTREDGTILRSNQLFSSWLGLSQSALIQRRFQDLLSIGGRIFHQTHWAPLMQMQGAVGEVKLDLTTAHGQTITLLLNGVRREHSGGAFHELALFATTDRDRYERELLQARRRAEELLREKTSAEAALRQAKLELDAAYEVAQRRAHFAEQMVAIASHDLKNPLTAIKMATELLGRGERTAKENQLLGHISQSSERAQRMIADLLDLALARVGHGIGISCKRTDLHDLAECSVNELRVTFPQAVLVHEHAGVGSAELDADRVQQVIGNLVANSVAYGDLARPITITSTVTASVAMLTVHNDGEAIPEASLSKLFEPMTRLSQLDADVRSVGLGLFIVREISRAHGGDVTVSSTAEQGTMFCVSFPVSQSAN</sequence>
<keyword evidence="1" id="KW-0378">Hydrolase</keyword>
<reference evidence="1" key="1">
    <citation type="submission" date="2023-07" db="EMBL/GenBank/DDBJ databases">
        <title>Sorghum-associated microbial communities from plants grown in Nebraska, USA.</title>
        <authorList>
            <person name="Schachtman D."/>
        </authorList>
    </citation>
    <scope>NUCLEOTIDE SEQUENCE</scope>
    <source>
        <strain evidence="1">BE56</strain>
    </source>
</reference>
<evidence type="ECO:0000313" key="2">
    <source>
        <dbReference type="Proteomes" id="UP001259587"/>
    </source>
</evidence>
<dbReference type="EC" id="3.1.3.3" evidence="1"/>
<evidence type="ECO:0000313" key="1">
    <source>
        <dbReference type="EMBL" id="MDR6712544.1"/>
    </source>
</evidence>
<name>A0ACC6K244_9PSED</name>
<gene>
    <name evidence="1" type="ORF">J2W83_002145</name>
</gene>
<keyword evidence="2" id="KW-1185">Reference proteome</keyword>
<comment type="caution">
    <text evidence="1">The sequence shown here is derived from an EMBL/GenBank/DDBJ whole genome shotgun (WGS) entry which is preliminary data.</text>
</comment>